<gene>
    <name evidence="1" type="ORF">GWI33_023399</name>
</gene>
<comment type="caution">
    <text evidence="1">The sequence shown here is derived from an EMBL/GenBank/DDBJ whole genome shotgun (WGS) entry which is preliminary data.</text>
</comment>
<keyword evidence="2" id="KW-1185">Reference proteome</keyword>
<name>A0A834IM26_RHYFE</name>
<evidence type="ECO:0000313" key="2">
    <source>
        <dbReference type="Proteomes" id="UP000625711"/>
    </source>
</evidence>
<reference evidence="1" key="1">
    <citation type="submission" date="2020-08" db="EMBL/GenBank/DDBJ databases">
        <title>Genome sequencing and assembly of the red palm weevil Rhynchophorus ferrugineus.</title>
        <authorList>
            <person name="Dias G.B."/>
            <person name="Bergman C.M."/>
            <person name="Manee M."/>
        </authorList>
    </citation>
    <scope>NUCLEOTIDE SEQUENCE</scope>
    <source>
        <strain evidence="1">AA-2017</strain>
        <tissue evidence="1">Whole larva</tissue>
    </source>
</reference>
<dbReference type="EMBL" id="JAACXV010000098">
    <property type="protein sequence ID" value="KAF7283554.1"/>
    <property type="molecule type" value="Genomic_DNA"/>
</dbReference>
<protein>
    <submittedName>
        <fullName evidence="1">Uncharacterized protein</fullName>
    </submittedName>
</protein>
<accession>A0A834IM26</accession>
<organism evidence="1 2">
    <name type="scientific">Rhynchophorus ferrugineus</name>
    <name type="common">Red palm weevil</name>
    <name type="synonym">Curculio ferrugineus</name>
    <dbReference type="NCBI Taxonomy" id="354439"/>
    <lineage>
        <taxon>Eukaryota</taxon>
        <taxon>Metazoa</taxon>
        <taxon>Ecdysozoa</taxon>
        <taxon>Arthropoda</taxon>
        <taxon>Hexapoda</taxon>
        <taxon>Insecta</taxon>
        <taxon>Pterygota</taxon>
        <taxon>Neoptera</taxon>
        <taxon>Endopterygota</taxon>
        <taxon>Coleoptera</taxon>
        <taxon>Polyphaga</taxon>
        <taxon>Cucujiformia</taxon>
        <taxon>Curculionidae</taxon>
        <taxon>Dryophthorinae</taxon>
        <taxon>Rhynchophorus</taxon>
    </lineage>
</organism>
<proteinExistence type="predicted"/>
<dbReference type="Proteomes" id="UP000625711">
    <property type="component" value="Unassembled WGS sequence"/>
</dbReference>
<evidence type="ECO:0000313" key="1">
    <source>
        <dbReference type="EMBL" id="KAF7283554.1"/>
    </source>
</evidence>
<sequence>MASCAPQPYRRFYGLKLSPKVRQEEEVAEKTSKVTFSTGAIDRARPADVKETPDIKWFVKVVGHFSVPYYDIVL</sequence>
<dbReference type="AlphaFoldDB" id="A0A834IM26"/>